<dbReference type="Pfam" id="PF14534">
    <property type="entry name" value="DUF4440"/>
    <property type="match status" value="1"/>
</dbReference>
<feature type="signal peptide" evidence="1">
    <location>
        <begin position="1"/>
        <end position="22"/>
    </location>
</feature>
<protein>
    <submittedName>
        <fullName evidence="3">Nuclear transport factor 2 family protein</fullName>
    </submittedName>
</protein>
<name>A0A847S7D9_9BACT</name>
<keyword evidence="1" id="KW-0732">Signal</keyword>
<accession>A0A847S7D9</accession>
<evidence type="ECO:0000313" key="3">
    <source>
        <dbReference type="EMBL" id="NLR68697.1"/>
    </source>
</evidence>
<organism evidence="3 4">
    <name type="scientific">Chitinophaga varians</name>
    <dbReference type="NCBI Taxonomy" id="2202339"/>
    <lineage>
        <taxon>Bacteria</taxon>
        <taxon>Pseudomonadati</taxon>
        <taxon>Bacteroidota</taxon>
        <taxon>Chitinophagia</taxon>
        <taxon>Chitinophagales</taxon>
        <taxon>Chitinophagaceae</taxon>
        <taxon>Chitinophaga</taxon>
    </lineage>
</organism>
<dbReference type="Proteomes" id="UP000570474">
    <property type="component" value="Unassembled WGS sequence"/>
</dbReference>
<evidence type="ECO:0000256" key="1">
    <source>
        <dbReference type="SAM" id="SignalP"/>
    </source>
</evidence>
<feature type="domain" description="DUF4440" evidence="2">
    <location>
        <begin position="34"/>
        <end position="142"/>
    </location>
</feature>
<evidence type="ECO:0000313" key="4">
    <source>
        <dbReference type="Proteomes" id="UP000570474"/>
    </source>
</evidence>
<feature type="chain" id="PRO_5032511164" evidence="1">
    <location>
        <begin position="23"/>
        <end position="155"/>
    </location>
</feature>
<dbReference type="InterPro" id="IPR032710">
    <property type="entry name" value="NTF2-like_dom_sf"/>
</dbReference>
<dbReference type="EMBL" id="JABAIA010000004">
    <property type="protein sequence ID" value="NLR68697.1"/>
    <property type="molecule type" value="Genomic_DNA"/>
</dbReference>
<comment type="caution">
    <text evidence="3">The sequence shown here is derived from an EMBL/GenBank/DDBJ whole genome shotgun (WGS) entry which is preliminary data.</text>
</comment>
<dbReference type="InterPro" id="IPR027843">
    <property type="entry name" value="DUF4440"/>
</dbReference>
<dbReference type="RefSeq" id="WP_168874654.1">
    <property type="nucleotide sequence ID" value="NZ_JABAIA010000004.1"/>
</dbReference>
<keyword evidence="4" id="KW-1185">Reference proteome</keyword>
<sequence length="155" mass="17427">MKKAIQAIILSLLLLFQSRLHAQNEKTTAMQQTIIQLHRTIMKAVKDKDGAPLHESLKSDFIFTSATAELWDKDKFINGFALNPSLQFPEFAPQGQQVIINDNTAVLTALVHIKIVRGAAAPQELWERTTETYVRQQGVWKLLALHATFLPGLPK</sequence>
<dbReference type="SUPFAM" id="SSF54427">
    <property type="entry name" value="NTF2-like"/>
    <property type="match status" value="1"/>
</dbReference>
<reference evidence="3 4" key="1">
    <citation type="submission" date="2020-04" db="EMBL/GenBank/DDBJ databases">
        <authorList>
            <person name="Yin C."/>
        </authorList>
    </citation>
    <scope>NUCLEOTIDE SEQUENCE [LARGE SCALE GENOMIC DNA]</scope>
    <source>
        <strain evidence="3 4">Ae27</strain>
    </source>
</reference>
<gene>
    <name evidence="3" type="ORF">HGH92_30625</name>
</gene>
<dbReference type="Gene3D" id="3.10.450.50">
    <property type="match status" value="1"/>
</dbReference>
<proteinExistence type="predicted"/>
<dbReference type="AlphaFoldDB" id="A0A847S7D9"/>
<evidence type="ECO:0000259" key="2">
    <source>
        <dbReference type="Pfam" id="PF14534"/>
    </source>
</evidence>